<sequence length="107" mass="12005">MHEREIKIVKRFKSLVSQKVKVHEVRVFSSRANVCASILNLIIEVTGERKEEKEAKVATARDLCVPAVSNHGGFGAWALLEIRDPWNAKTEIRNTINTVLGNVKTLP</sequence>
<comment type="caution">
    <text evidence="1">The sequence shown here is derived from an EMBL/GenBank/DDBJ whole genome shotgun (WGS) entry which is preliminary data.</text>
</comment>
<evidence type="ECO:0000313" key="1">
    <source>
        <dbReference type="EMBL" id="OOP56135.1"/>
    </source>
</evidence>
<organism evidence="1 2">
    <name type="scientific">Candidatus Brocadia carolinensis</name>
    <dbReference type="NCBI Taxonomy" id="1004156"/>
    <lineage>
        <taxon>Bacteria</taxon>
        <taxon>Pseudomonadati</taxon>
        <taxon>Planctomycetota</taxon>
        <taxon>Candidatus Brocadiia</taxon>
        <taxon>Candidatus Brocadiales</taxon>
        <taxon>Candidatus Brocadiaceae</taxon>
        <taxon>Candidatus Brocadia</taxon>
    </lineage>
</organism>
<reference evidence="1 2" key="1">
    <citation type="journal article" date="2017" name="Water Res.">
        <title>Discovery and metagenomic analysis of an anammox bacterial enrichment related to Candidatus "Brocadia caroliniensis" in a full-scale glycerol-fed nitritation-denitritation separate centrate treatment process.</title>
        <authorList>
            <person name="Park H."/>
            <person name="Brotto A.C."/>
            <person name="van Loosdrecht M.C."/>
            <person name="Chandran K."/>
        </authorList>
    </citation>
    <scope>NUCLEOTIDE SEQUENCE [LARGE SCALE GENOMIC DNA]</scope>
    <source>
        <strain evidence="1">26THWARD</strain>
    </source>
</reference>
<proteinExistence type="predicted"/>
<dbReference type="Proteomes" id="UP000189681">
    <property type="component" value="Unassembled WGS sequence"/>
</dbReference>
<accession>A0A1V4ASQ5</accession>
<evidence type="ECO:0000313" key="2">
    <source>
        <dbReference type="Proteomes" id="UP000189681"/>
    </source>
</evidence>
<protein>
    <submittedName>
        <fullName evidence="1">Uncharacterized protein</fullName>
    </submittedName>
</protein>
<gene>
    <name evidence="1" type="ORF">AYP45_10800</name>
</gene>
<name>A0A1V4ASQ5_9BACT</name>
<dbReference type="AlphaFoldDB" id="A0A1V4ASQ5"/>
<dbReference type="EMBL" id="AYTS01000097">
    <property type="protein sequence ID" value="OOP56135.1"/>
    <property type="molecule type" value="Genomic_DNA"/>
</dbReference>